<evidence type="ECO:0000259" key="7">
    <source>
        <dbReference type="Pfam" id="PF13249"/>
    </source>
</evidence>
<name>A0A1P8AW29_ARATH</name>
<dbReference type="InterPro" id="IPR032696">
    <property type="entry name" value="SQ_cyclase_C"/>
</dbReference>
<dbReference type="InterPro" id="IPR002365">
    <property type="entry name" value="Terpene_synthase_CS"/>
</dbReference>
<evidence type="ECO:0000259" key="6">
    <source>
        <dbReference type="Pfam" id="PF13243"/>
    </source>
</evidence>
<dbReference type="GO" id="GO:0042300">
    <property type="term" value="F:beta-amyrin synthase activity"/>
    <property type="evidence" value="ECO:0007669"/>
    <property type="project" value="UniProtKB-ARBA"/>
</dbReference>
<dbReference type="Araport" id="AT1G66960"/>
<keyword evidence="5" id="KW-1133">Transmembrane helix</keyword>
<reference evidence="10" key="2">
    <citation type="journal article" date="2017" name="Plant J.">
        <title>Araport11: a complete reannotation of the Arabidopsis thaliana reference genome.</title>
        <authorList>
            <person name="Cheng C.Y."/>
            <person name="Krishnakumar V."/>
            <person name="Chan A.P."/>
            <person name="Thibaud-Nissen F."/>
            <person name="Schobel S."/>
            <person name="Town C.D."/>
        </authorList>
    </citation>
    <scope>GENOME REANNOTATION</scope>
    <source>
        <strain evidence="10">cv. Columbia</strain>
    </source>
</reference>
<dbReference type="TAIR" id="AT1G66960">
    <property type="gene designation" value="LUP5"/>
</dbReference>
<dbReference type="AlphaFoldDB" id="A0A1P8AW29"/>
<dbReference type="InterPro" id="IPR008930">
    <property type="entry name" value="Terpenoid_cyclase/PrenylTrfase"/>
</dbReference>
<evidence type="ECO:0000256" key="3">
    <source>
        <dbReference type="ARBA" id="ARBA00023235"/>
    </source>
</evidence>
<evidence type="ECO:0000313" key="11">
    <source>
        <dbReference type="TAIR" id="AT1G66960"/>
    </source>
</evidence>
<dbReference type="PROSITE" id="PS01074">
    <property type="entry name" value="TERPENE_SYNTHASES"/>
    <property type="match status" value="1"/>
</dbReference>
<keyword evidence="12 13" id="KW-1267">Proteomics identification</keyword>
<dbReference type="FunFam" id="1.50.10.20:FF:000011">
    <property type="entry name" value="Terpene cyclase/mutase family member"/>
    <property type="match status" value="1"/>
</dbReference>
<evidence type="ECO:0007829" key="12">
    <source>
        <dbReference type="PeptideAtlas" id="A0A1P8AW29"/>
    </source>
</evidence>
<dbReference type="GO" id="GO:0016104">
    <property type="term" value="P:triterpenoid biosynthetic process"/>
    <property type="evidence" value="ECO:0007669"/>
    <property type="project" value="InterPro"/>
</dbReference>
<evidence type="ECO:0000256" key="5">
    <source>
        <dbReference type="SAM" id="Phobius"/>
    </source>
</evidence>
<keyword evidence="3 4" id="KW-0413">Isomerase</keyword>
<dbReference type="EMBL" id="CP002684">
    <property type="protein sequence ID" value="ANM60853.1"/>
    <property type="molecule type" value="Genomic_DNA"/>
</dbReference>
<dbReference type="NCBIfam" id="TIGR01787">
    <property type="entry name" value="squalene_cyclas"/>
    <property type="match status" value="1"/>
</dbReference>
<dbReference type="ProteomicsDB" id="207618"/>
<comment type="similarity">
    <text evidence="1 4">Belongs to the terpene cyclase/mutase family.</text>
</comment>
<organism evidence="9 10">
    <name type="scientific">Arabidopsis thaliana</name>
    <name type="common">Mouse-ear cress</name>
    <dbReference type="NCBI Taxonomy" id="3702"/>
    <lineage>
        <taxon>Eukaryota</taxon>
        <taxon>Viridiplantae</taxon>
        <taxon>Streptophyta</taxon>
        <taxon>Embryophyta</taxon>
        <taxon>Tracheophyta</taxon>
        <taxon>Spermatophyta</taxon>
        <taxon>Magnoliopsida</taxon>
        <taxon>eudicotyledons</taxon>
        <taxon>Gunneridae</taxon>
        <taxon>Pentapetalae</taxon>
        <taxon>rosids</taxon>
        <taxon>malvids</taxon>
        <taxon>Brassicales</taxon>
        <taxon>Brassicaceae</taxon>
        <taxon>Camelineae</taxon>
        <taxon>Arabidopsis</taxon>
    </lineage>
</organism>
<feature type="transmembrane region" description="Helical" evidence="5">
    <location>
        <begin position="618"/>
        <end position="641"/>
    </location>
</feature>
<proteinExistence type="evidence at protein level"/>
<dbReference type="SUPFAM" id="SSF48239">
    <property type="entry name" value="Terpenoid cyclases/Protein prenyltransferases"/>
    <property type="match status" value="2"/>
</dbReference>
<reference evidence="9 10" key="1">
    <citation type="journal article" date="2000" name="Nature">
        <title>Sequence and analysis of chromosome 1 of the plant Arabidopsis thaliana.</title>
        <authorList>
            <person name="Theologis A."/>
            <person name="Ecker J.R."/>
            <person name="Palm C.J."/>
            <person name="Federspiel N.A."/>
            <person name="Kaul S."/>
            <person name="White O."/>
            <person name="Alonso J."/>
            <person name="Altafi H."/>
            <person name="Araujo R."/>
            <person name="Bowman C.L."/>
            <person name="Brooks S.Y."/>
            <person name="Buehler E."/>
            <person name="Chan A."/>
            <person name="Chao Q."/>
            <person name="Chen H."/>
            <person name="Cheuk R.F."/>
            <person name="Chin C.W."/>
            <person name="Chung M.K."/>
            <person name="Conn L."/>
            <person name="Conway A.B."/>
            <person name="Conway A.R."/>
            <person name="Creasy T.H."/>
            <person name="Dewar K."/>
            <person name="Dunn P."/>
            <person name="Etgu P."/>
            <person name="Feldblyum T.V."/>
            <person name="Feng J."/>
            <person name="Fong B."/>
            <person name="Fujii C.Y."/>
            <person name="Gill J.E."/>
            <person name="Goldsmith A.D."/>
            <person name="Haas B."/>
            <person name="Hansen N.F."/>
            <person name="Hughes B."/>
            <person name="Huizar L."/>
            <person name="Hunter J.L."/>
            <person name="Jenkins J."/>
            <person name="Johnson-Hopson C."/>
            <person name="Khan S."/>
            <person name="Khaykin E."/>
            <person name="Kim C.J."/>
            <person name="Koo H.L."/>
            <person name="Kremenetskaia I."/>
            <person name="Kurtz D.B."/>
            <person name="Kwan A."/>
            <person name="Lam B."/>
            <person name="Langin-Hooper S."/>
            <person name="Lee A."/>
            <person name="Lee J.M."/>
            <person name="Lenz C.A."/>
            <person name="Li J.H."/>
            <person name="Li Y."/>
            <person name="Lin X."/>
            <person name="Liu S.X."/>
            <person name="Liu Z.A."/>
            <person name="Luros J.S."/>
            <person name="Maiti R."/>
            <person name="Marziali A."/>
            <person name="Militscher J."/>
            <person name="Miranda M."/>
            <person name="Nguyen M."/>
            <person name="Nierman W.C."/>
            <person name="Osborne B.I."/>
            <person name="Pai G."/>
            <person name="Peterson J."/>
            <person name="Pham P.K."/>
            <person name="Rizzo M."/>
            <person name="Rooney T."/>
            <person name="Rowley D."/>
            <person name="Sakano H."/>
            <person name="Salzberg S.L."/>
            <person name="Schwartz J.R."/>
            <person name="Shinn P."/>
            <person name="Southwick A.M."/>
            <person name="Sun H."/>
            <person name="Tallon L.J."/>
            <person name="Tambunga G."/>
            <person name="Toriumi M.J."/>
            <person name="Town C.D."/>
            <person name="Utterback T."/>
            <person name="Van Aken S."/>
            <person name="Vaysberg M."/>
            <person name="Vysotskaia V.S."/>
            <person name="Walker M."/>
            <person name="Wu D."/>
            <person name="Yu G."/>
            <person name="Fraser C.M."/>
            <person name="Venter J.C."/>
            <person name="Davis R.W."/>
        </authorList>
    </citation>
    <scope>NUCLEOTIDE SEQUENCE [LARGE SCALE GENOMIC DNA]</scope>
    <source>
        <strain evidence="10">cv. Columbia</strain>
    </source>
</reference>
<dbReference type="Proteomes" id="UP000006548">
    <property type="component" value="Chromosome 1"/>
</dbReference>
<evidence type="ECO:0000256" key="1">
    <source>
        <dbReference type="ARBA" id="ARBA00009755"/>
    </source>
</evidence>
<dbReference type="InterPro" id="IPR032697">
    <property type="entry name" value="SQ_cyclase_N"/>
</dbReference>
<keyword evidence="10" id="KW-1185">Reference proteome</keyword>
<dbReference type="GeneID" id="843014"/>
<dbReference type="PANTHER" id="PTHR11764">
    <property type="entry name" value="TERPENE CYCLASE/MUTASE FAMILY MEMBER"/>
    <property type="match status" value="1"/>
</dbReference>
<dbReference type="InterPro" id="IPR018333">
    <property type="entry name" value="Squalene_cyclase"/>
</dbReference>
<keyword evidence="5" id="KW-0472">Membrane</keyword>
<dbReference type="SMR" id="A0A1P8AW29"/>
<dbReference type="ExpressionAtlas" id="A0A1P8AW29">
    <property type="expression patterns" value="baseline and differential"/>
</dbReference>
<dbReference type="GO" id="GO:0005811">
    <property type="term" value="C:lipid droplet"/>
    <property type="evidence" value="ECO:0007669"/>
    <property type="project" value="InterPro"/>
</dbReference>
<evidence type="ECO:0000313" key="8">
    <source>
        <dbReference type="Araport" id="AT1G66960"/>
    </source>
</evidence>
<dbReference type="RefSeq" id="NP_001323106.1">
    <property type="nucleotide sequence ID" value="NM_001334259.1"/>
</dbReference>
<sequence>MKKTWRIIIMWRLKVGEGKGKDPYLFSSNNFVGRQTWEFDPKAGTREERTAVEEARRSFFDNRSRVKPSSDLLWKMQFLKEAKFEQVIPPVKIDGGEAITYEKATNALRRGVAFLSALQASDGHWPGEFTGPLCMLPPLVFCLYITGHLEEVFDAEHRKEMLRYIYCHQNEDGGWGFHIESKSIMFTTTLNYICLRILGVGPDGGLENACKRARQWILSHGGVIYIPCWGKVWLSVLGIYDWSGVNPMPPEIWLLPYFLPIHLGKAFSYTRITYMPISYLYGKKFVGQITPLIMQLREELHLQPYEEINWNKARHLCAKEDKYYPHPLVQDLIWDALHTFVEPLLASWPINKLVRKKALQVAMKHIHYEDENSHYITIGCIEKNLCMLACWIDNPDGNHFKKHLSRIPDMMWVAEDGMKMQCFGSQLWMTGFAVQALLASDPRDETYDVLRRAHDYIKKSQVRDNPSGDFKSMYRHISKGGWTLSDRDHGWQVSDCTAEAAKCCMLLSTMPTDITGEKINLEQLYDSVNLMLSLQSENGGFTAWEPVRAYKWMELMNPTDLFANAMTEREYTECTSAVLQALVIFNQLYPDHRTKEITKSIEKAVQFIESKQLRDGSWYGSWGICFTYGTWFALCGLAAIGKTYNNCLSMRDGVHFLLNIQNEDGGWGESYMSCPEQRYIPLEGNRSNVVQTAWAMMALIHAGQAKRDLIPLHSAAKFIITSQLENGDFPQQELLGASMSTCMLHYSTYKDIFPPWALAEYRKAAFIHHADL</sequence>
<evidence type="ECO:0000256" key="4">
    <source>
        <dbReference type="RuleBase" id="RU362003"/>
    </source>
</evidence>
<keyword evidence="2" id="KW-0677">Repeat</keyword>
<feature type="domain" description="Squalene cyclase N-terminal" evidence="7">
    <location>
        <begin position="110"/>
        <end position="373"/>
    </location>
</feature>
<dbReference type="Pfam" id="PF13249">
    <property type="entry name" value="SQHop_cyclase_N"/>
    <property type="match status" value="1"/>
</dbReference>
<dbReference type="Pfam" id="PF13243">
    <property type="entry name" value="SQHop_cyclase_C"/>
    <property type="match status" value="1"/>
</dbReference>
<dbReference type="CDD" id="cd02892">
    <property type="entry name" value="SQCY_1"/>
    <property type="match status" value="1"/>
</dbReference>
<dbReference type="FunFam" id="1.50.10.20:FF:000044">
    <property type="entry name" value="Lupeol synthase"/>
    <property type="match status" value="1"/>
</dbReference>
<gene>
    <name evidence="9 11" type="primary">LUP5</name>
    <name evidence="8 9" type="ordered locus">At1g66960</name>
    <name evidence="9" type="ORF">F1O19.4</name>
    <name evidence="9" type="ORF">F1O19_4</name>
</gene>
<evidence type="ECO:0000256" key="2">
    <source>
        <dbReference type="ARBA" id="ARBA00022737"/>
    </source>
</evidence>
<evidence type="ECO:0000313" key="9">
    <source>
        <dbReference type="EMBL" id="ANM60853.1"/>
    </source>
</evidence>
<dbReference type="Gene3D" id="1.50.10.20">
    <property type="match status" value="2"/>
</dbReference>
<protein>
    <recommendedName>
        <fullName evidence="4">Terpene cyclase/mutase family member</fullName>
        <ecNumber evidence="4">5.4.99.-</ecNumber>
    </recommendedName>
</protein>
<accession>A0A1P8AW29</accession>
<evidence type="ECO:0000313" key="10">
    <source>
        <dbReference type="Proteomes" id="UP000006548"/>
    </source>
</evidence>
<dbReference type="EC" id="5.4.99.-" evidence="4"/>
<keyword evidence="5" id="KW-0812">Transmembrane</keyword>
<dbReference type="PANTHER" id="PTHR11764:SF52">
    <property type="entry name" value="AMYRIN SYNTHASE LUP2-RELATED"/>
    <property type="match status" value="1"/>
</dbReference>
<feature type="domain" description="Squalene cyclase C-terminal" evidence="6">
    <location>
        <begin position="425"/>
        <end position="763"/>
    </location>
</feature>
<evidence type="ECO:0007829" key="13">
    <source>
        <dbReference type="ProteomicsDB" id="A0A1P8AW29"/>
    </source>
</evidence>